<reference evidence="1 2" key="1">
    <citation type="submission" date="2024-04" db="EMBL/GenBank/DDBJ databases">
        <title>Tritrichomonas musculus Genome.</title>
        <authorList>
            <person name="Alves-Ferreira E."/>
            <person name="Grigg M."/>
            <person name="Lorenzi H."/>
            <person name="Galac M."/>
        </authorList>
    </citation>
    <scope>NUCLEOTIDE SEQUENCE [LARGE SCALE GENOMIC DNA]</scope>
    <source>
        <strain evidence="1 2">EAF2021</strain>
    </source>
</reference>
<gene>
    <name evidence="1" type="ORF">M9Y10_038470</name>
</gene>
<dbReference type="InterPro" id="IPR032675">
    <property type="entry name" value="LRR_dom_sf"/>
</dbReference>
<dbReference type="SUPFAM" id="SSF52058">
    <property type="entry name" value="L domain-like"/>
    <property type="match status" value="2"/>
</dbReference>
<dbReference type="Gene3D" id="3.80.10.10">
    <property type="entry name" value="Ribonuclease Inhibitor"/>
    <property type="match status" value="5"/>
</dbReference>
<accession>A0ABR2K935</accession>
<evidence type="ECO:0000313" key="2">
    <source>
        <dbReference type="Proteomes" id="UP001470230"/>
    </source>
</evidence>
<dbReference type="InterPro" id="IPR053139">
    <property type="entry name" value="Surface_bspA-like"/>
</dbReference>
<name>A0ABR2K935_9EUKA</name>
<dbReference type="InterPro" id="IPR026906">
    <property type="entry name" value="LRR_5"/>
</dbReference>
<evidence type="ECO:0008006" key="3">
    <source>
        <dbReference type="Google" id="ProtNLM"/>
    </source>
</evidence>
<dbReference type="EMBL" id="JAPFFF010000006">
    <property type="protein sequence ID" value="KAK8887427.1"/>
    <property type="molecule type" value="Genomic_DNA"/>
</dbReference>
<proteinExistence type="predicted"/>
<protein>
    <recommendedName>
        <fullName evidence="3">Surface antigen BspA-like</fullName>
    </recommendedName>
</protein>
<comment type="caution">
    <text evidence="1">The sequence shown here is derived from an EMBL/GenBank/DDBJ whole genome shotgun (WGS) entry which is preliminary data.</text>
</comment>
<sequence length="602" mass="68437">MCDKICQDNIIYSINEEEETAHVISSQNQNQSLLIPRLIKHNSKEYKVISISKSAFESIKTIRFVQFESKSEIQTIEQKAFYGTFITRISIPSSVTKICEKALCYCLKLQQVEFPPDSKLQIIGIRAFSETGIKSISIPSHVTQICKEAFCVCRQLQQIEIPRNSELKIIGDDAFNGTLINKIFIPASLTELEKNWCNSLPKITQIEVDPRNARYLCLDNKIIIGKSSPEAEEYDTVVFARRDIVSATIPSFIKSISSYAFEFCKQLERLEIPSDSRLHTIGDHAFSSSSITSISIPLHVRHIYDAAFYFCNKIQRFEIPLNSELEVIGKRAFLYSSIEFIRIPIHIKQIPDSAFCFCRKLKQVEIPPNSELQRIGGNSFNNTAIESILIPSHVTQICKEAFSGCNKLKRIDIPQNPELKIIEENAFESSIIDKIAIPASLTELKDGWCKCLANVTQIEVDPRNARYLCLDNKIIIGKSSPEAEEYDTVVFARRDIVSATIPSFIKSISSYAFEFCKQLERLEIPSDSRLHTIGYHAFSSSSITSIVIPPHVTKIFHTKYDNLYKLKIIEIDEMSENFSMNKRNLPSKAIIMIPVNKKQCIL</sequence>
<keyword evidence="2" id="KW-1185">Reference proteome</keyword>
<dbReference type="Pfam" id="PF13306">
    <property type="entry name" value="LRR_5"/>
    <property type="match status" value="3"/>
</dbReference>
<evidence type="ECO:0000313" key="1">
    <source>
        <dbReference type="EMBL" id="KAK8887427.1"/>
    </source>
</evidence>
<dbReference type="PANTHER" id="PTHR45661:SF3">
    <property type="entry name" value="IG-LIKE DOMAIN-CONTAINING PROTEIN"/>
    <property type="match status" value="1"/>
</dbReference>
<organism evidence="1 2">
    <name type="scientific">Tritrichomonas musculus</name>
    <dbReference type="NCBI Taxonomy" id="1915356"/>
    <lineage>
        <taxon>Eukaryota</taxon>
        <taxon>Metamonada</taxon>
        <taxon>Parabasalia</taxon>
        <taxon>Tritrichomonadida</taxon>
        <taxon>Tritrichomonadidae</taxon>
        <taxon>Tritrichomonas</taxon>
    </lineage>
</organism>
<dbReference type="Proteomes" id="UP001470230">
    <property type="component" value="Unassembled WGS sequence"/>
</dbReference>
<dbReference type="PANTHER" id="PTHR45661">
    <property type="entry name" value="SURFACE ANTIGEN"/>
    <property type="match status" value="1"/>
</dbReference>